<feature type="region of interest" description="Disordered" evidence="1">
    <location>
        <begin position="1"/>
        <end position="45"/>
    </location>
</feature>
<name>A0A6J4KPJ0_9BACT</name>
<sequence length="45" mass="4793">MSAVSGEPWEGPGLPAPRFPCRPPHVAAPVGHRSPLTAHRSLRLV</sequence>
<evidence type="ECO:0000313" key="2">
    <source>
        <dbReference type="EMBL" id="CAA9311909.1"/>
    </source>
</evidence>
<organism evidence="2">
    <name type="scientific">uncultured Gemmatimonadaceae bacterium</name>
    <dbReference type="NCBI Taxonomy" id="246130"/>
    <lineage>
        <taxon>Bacteria</taxon>
        <taxon>Pseudomonadati</taxon>
        <taxon>Gemmatimonadota</taxon>
        <taxon>Gemmatimonadia</taxon>
        <taxon>Gemmatimonadales</taxon>
        <taxon>Gemmatimonadaceae</taxon>
        <taxon>environmental samples</taxon>
    </lineage>
</organism>
<protein>
    <submittedName>
        <fullName evidence="2">Uncharacterized protein</fullName>
    </submittedName>
</protein>
<dbReference type="EMBL" id="CADCTU010000347">
    <property type="protein sequence ID" value="CAA9311909.1"/>
    <property type="molecule type" value="Genomic_DNA"/>
</dbReference>
<proteinExistence type="predicted"/>
<dbReference type="AlphaFoldDB" id="A0A6J4KPJ0"/>
<reference evidence="2" key="1">
    <citation type="submission" date="2020-02" db="EMBL/GenBank/DDBJ databases">
        <authorList>
            <person name="Meier V. D."/>
        </authorList>
    </citation>
    <scope>NUCLEOTIDE SEQUENCE</scope>
    <source>
        <strain evidence="2">AVDCRST_MAG11</strain>
    </source>
</reference>
<accession>A0A6J4KPJ0</accession>
<feature type="compositionally biased region" description="Pro residues" evidence="1">
    <location>
        <begin position="14"/>
        <end position="23"/>
    </location>
</feature>
<gene>
    <name evidence="2" type="ORF">AVDCRST_MAG11-1551</name>
</gene>
<evidence type="ECO:0000256" key="1">
    <source>
        <dbReference type="SAM" id="MobiDB-lite"/>
    </source>
</evidence>